<feature type="transmembrane region" description="Helical" evidence="7">
    <location>
        <begin position="206"/>
        <end position="226"/>
    </location>
</feature>
<reference evidence="9 10" key="1">
    <citation type="journal article" date="2010" name="Stand. Genomic Sci.">
        <title>Complete genome sequence of Spirochaeta smaragdinae type strain (SEBR 4228).</title>
        <authorList>
            <person name="Mavromatis K."/>
            <person name="Yasawong M."/>
            <person name="Chertkov O."/>
            <person name="Lapidus A."/>
            <person name="Lucas S."/>
            <person name="Nolan M."/>
            <person name="Del Rio T.G."/>
            <person name="Tice H."/>
            <person name="Cheng J.F."/>
            <person name="Pitluck S."/>
            <person name="Liolios K."/>
            <person name="Ivanova N."/>
            <person name="Tapia R."/>
            <person name="Han C."/>
            <person name="Bruce D."/>
            <person name="Goodwin L."/>
            <person name="Pati A."/>
            <person name="Chen A."/>
            <person name="Palaniappan K."/>
            <person name="Land M."/>
            <person name="Hauser L."/>
            <person name="Chang Y.J."/>
            <person name="Jeffries C.D."/>
            <person name="Detter J.C."/>
            <person name="Rohde M."/>
            <person name="Brambilla E."/>
            <person name="Spring S."/>
            <person name="Goker M."/>
            <person name="Sikorski J."/>
            <person name="Woyke T."/>
            <person name="Bristow J."/>
            <person name="Eisen J.A."/>
            <person name="Markowitz V."/>
            <person name="Hugenholtz P."/>
            <person name="Klenk H.P."/>
            <person name="Kyrpides N.C."/>
        </authorList>
    </citation>
    <scope>NUCLEOTIDE SEQUENCE [LARGE SCALE GENOMIC DNA]</scope>
    <source>
        <strain evidence="10">DSM 11293 / JCM 15392 / SEBR 4228</strain>
    </source>
</reference>
<dbReference type="GO" id="GO:0005886">
    <property type="term" value="C:plasma membrane"/>
    <property type="evidence" value="ECO:0007669"/>
    <property type="project" value="UniProtKB-SubCell"/>
</dbReference>
<dbReference type="Pfam" id="PF00528">
    <property type="entry name" value="BPD_transp_1"/>
    <property type="match status" value="1"/>
</dbReference>
<evidence type="ECO:0000256" key="5">
    <source>
        <dbReference type="ARBA" id="ARBA00022989"/>
    </source>
</evidence>
<keyword evidence="4 7" id="KW-0812">Transmembrane</keyword>
<dbReference type="PROSITE" id="PS50928">
    <property type="entry name" value="ABC_TM1"/>
    <property type="match status" value="1"/>
</dbReference>
<organism evidence="9 10">
    <name type="scientific">Sediminispirochaeta smaragdinae (strain DSM 11293 / JCM 15392 / SEBR 4228)</name>
    <name type="common">Spirochaeta smaragdinae</name>
    <dbReference type="NCBI Taxonomy" id="573413"/>
    <lineage>
        <taxon>Bacteria</taxon>
        <taxon>Pseudomonadati</taxon>
        <taxon>Spirochaetota</taxon>
        <taxon>Spirochaetia</taxon>
        <taxon>Spirochaetales</taxon>
        <taxon>Spirochaetaceae</taxon>
        <taxon>Sediminispirochaeta</taxon>
    </lineage>
</organism>
<evidence type="ECO:0000313" key="10">
    <source>
        <dbReference type="Proteomes" id="UP000002318"/>
    </source>
</evidence>
<dbReference type="HOGENOM" id="CLU_016047_0_0_12"/>
<dbReference type="EMBL" id="CP002116">
    <property type="protein sequence ID" value="ADK82498.1"/>
    <property type="molecule type" value="Genomic_DNA"/>
</dbReference>
<evidence type="ECO:0000256" key="2">
    <source>
        <dbReference type="ARBA" id="ARBA00022448"/>
    </source>
</evidence>
<comment type="subcellular location">
    <subcellularLocation>
        <location evidence="1 7">Cell membrane</location>
        <topology evidence="1 7">Multi-pass membrane protein</topology>
    </subcellularLocation>
</comment>
<dbReference type="PANTHER" id="PTHR30193:SF42">
    <property type="entry name" value="ABC TRANSPORTER PERMEASE PROTEIN"/>
    <property type="match status" value="1"/>
</dbReference>
<evidence type="ECO:0000256" key="4">
    <source>
        <dbReference type="ARBA" id="ARBA00022692"/>
    </source>
</evidence>
<feature type="transmembrane region" description="Helical" evidence="7">
    <location>
        <begin position="345"/>
        <end position="368"/>
    </location>
</feature>
<accession>E1R2D8</accession>
<dbReference type="OrthoDB" id="9786413at2"/>
<comment type="similarity">
    <text evidence="7">Belongs to the binding-protein-dependent transport system permease family.</text>
</comment>
<keyword evidence="10" id="KW-1185">Reference proteome</keyword>
<dbReference type="KEGG" id="ssm:Spirs_3409"/>
<dbReference type="SUPFAM" id="SSF161098">
    <property type="entry name" value="MetI-like"/>
    <property type="match status" value="1"/>
</dbReference>
<dbReference type="RefSeq" id="WP_013255957.1">
    <property type="nucleotide sequence ID" value="NC_014364.1"/>
</dbReference>
<dbReference type="InterPro" id="IPR035906">
    <property type="entry name" value="MetI-like_sf"/>
</dbReference>
<evidence type="ECO:0000256" key="6">
    <source>
        <dbReference type="ARBA" id="ARBA00023136"/>
    </source>
</evidence>
<dbReference type="STRING" id="573413.Spirs_3409"/>
<keyword evidence="3" id="KW-1003">Cell membrane</keyword>
<proteinExistence type="inferred from homology"/>
<gene>
    <name evidence="9" type="ordered locus">Spirs_3409</name>
</gene>
<dbReference type="Gene3D" id="1.10.3720.10">
    <property type="entry name" value="MetI-like"/>
    <property type="match status" value="2"/>
</dbReference>
<dbReference type="CDD" id="cd06261">
    <property type="entry name" value="TM_PBP2"/>
    <property type="match status" value="1"/>
</dbReference>
<keyword evidence="5 7" id="KW-1133">Transmembrane helix</keyword>
<dbReference type="AlphaFoldDB" id="E1R2D8"/>
<dbReference type="GO" id="GO:0055085">
    <property type="term" value="P:transmembrane transport"/>
    <property type="evidence" value="ECO:0007669"/>
    <property type="project" value="InterPro"/>
</dbReference>
<evidence type="ECO:0000256" key="3">
    <source>
        <dbReference type="ARBA" id="ARBA00022475"/>
    </source>
</evidence>
<feature type="transmembrane region" description="Helical" evidence="7">
    <location>
        <begin position="12"/>
        <end position="35"/>
    </location>
</feature>
<dbReference type="eggNOG" id="COG1175">
    <property type="taxonomic scope" value="Bacteria"/>
</dbReference>
<evidence type="ECO:0000259" key="8">
    <source>
        <dbReference type="PROSITE" id="PS50928"/>
    </source>
</evidence>
<dbReference type="InterPro" id="IPR051393">
    <property type="entry name" value="ABC_transporter_permease"/>
</dbReference>
<feature type="transmembrane region" description="Helical" evidence="7">
    <location>
        <begin position="238"/>
        <end position="265"/>
    </location>
</feature>
<keyword evidence="6 7" id="KW-0472">Membrane</keyword>
<feature type="transmembrane region" description="Helical" evidence="7">
    <location>
        <begin position="119"/>
        <end position="139"/>
    </location>
</feature>
<evidence type="ECO:0000256" key="1">
    <source>
        <dbReference type="ARBA" id="ARBA00004651"/>
    </source>
</evidence>
<feature type="transmembrane region" description="Helical" evidence="7">
    <location>
        <begin position="286"/>
        <end position="309"/>
    </location>
</feature>
<protein>
    <submittedName>
        <fullName evidence="9">Binding-protein-dependent transport systems inner membrane component</fullName>
    </submittedName>
</protein>
<evidence type="ECO:0000313" key="9">
    <source>
        <dbReference type="EMBL" id="ADK82498.1"/>
    </source>
</evidence>
<dbReference type="PANTHER" id="PTHR30193">
    <property type="entry name" value="ABC TRANSPORTER PERMEASE PROTEIN"/>
    <property type="match status" value="1"/>
</dbReference>
<dbReference type="InterPro" id="IPR000515">
    <property type="entry name" value="MetI-like"/>
</dbReference>
<sequence length="377" mass="42641">MAHSKKLKNRSDMVKAILVLLPSVVLVAVFVYGFIFNTIYVSLTDWGQGAGLAEHPVKHWVGLGNYRQLFSGFIYGRFRQDLVNTFFYSVILLVGTLFLGFLLAVLLDRKIRHEGFYRTIFLYPMALSFIVTGTIWRWLLAPNGGLNLLPTFLGLKKGEFLWISSRKAILTFNWQHLLSILFFIAALVFLMLLLRAVRNRIHRKMVIHSALFASSLLLCAISRWLLPPLLPFEEIHGFNLATLGILLAAIWQYSGYTMALYLAGLRGLPESIRESSRMDGAGEFTYYWKIAIPNIKPITLSAVIILSHISLKMFDLIYAMAGADNANTGHPSVNMYLTTFRANQFAMGAAIAVILFIMAALFVIPYLMHSHKQRRQG</sequence>
<dbReference type="Proteomes" id="UP000002318">
    <property type="component" value="Chromosome"/>
</dbReference>
<feature type="transmembrane region" description="Helical" evidence="7">
    <location>
        <begin position="174"/>
        <end position="194"/>
    </location>
</feature>
<name>E1R2D8_SEDSS</name>
<feature type="domain" description="ABC transmembrane type-1" evidence="8">
    <location>
        <begin position="82"/>
        <end position="366"/>
    </location>
</feature>
<feature type="transmembrane region" description="Helical" evidence="7">
    <location>
        <begin position="86"/>
        <end position="107"/>
    </location>
</feature>
<keyword evidence="2 7" id="KW-0813">Transport</keyword>
<evidence type="ECO:0000256" key="7">
    <source>
        <dbReference type="RuleBase" id="RU363032"/>
    </source>
</evidence>